<dbReference type="InterPro" id="IPR000953">
    <property type="entry name" value="Chromo/chromo_shadow_dom"/>
</dbReference>
<dbReference type="InterPro" id="IPR016197">
    <property type="entry name" value="Chromo-like_dom_sf"/>
</dbReference>
<dbReference type="GO" id="GO:0003676">
    <property type="term" value="F:nucleic acid binding"/>
    <property type="evidence" value="ECO:0007669"/>
    <property type="project" value="InterPro"/>
</dbReference>
<evidence type="ECO:0000313" key="3">
    <source>
        <dbReference type="Proteomes" id="UP000605846"/>
    </source>
</evidence>
<name>A0A8H7BEM0_9FUNG</name>
<dbReference type="OrthoDB" id="2285631at2759"/>
<reference evidence="2" key="1">
    <citation type="submission" date="2020-01" db="EMBL/GenBank/DDBJ databases">
        <title>Genome Sequencing of Three Apophysomyces-Like Fungal Strains Confirms a Novel Fungal Genus in the Mucoromycota with divergent Burkholderia-like Endosymbiotic Bacteria.</title>
        <authorList>
            <person name="Stajich J.E."/>
            <person name="Macias A.M."/>
            <person name="Carter-House D."/>
            <person name="Lovett B."/>
            <person name="Kasson L.R."/>
            <person name="Berry K."/>
            <person name="Grigoriev I."/>
            <person name="Chang Y."/>
            <person name="Spatafora J."/>
            <person name="Kasson M.T."/>
        </authorList>
    </citation>
    <scope>NUCLEOTIDE SEQUENCE</scope>
    <source>
        <strain evidence="2">NRRL A-21654</strain>
    </source>
</reference>
<keyword evidence="3" id="KW-1185">Reference proteome</keyword>
<dbReference type="InterPro" id="IPR036397">
    <property type="entry name" value="RNaseH_sf"/>
</dbReference>
<dbReference type="EMBL" id="JABAYA010000402">
    <property type="protein sequence ID" value="KAF7720688.1"/>
    <property type="molecule type" value="Genomic_DNA"/>
</dbReference>
<organism evidence="2 3">
    <name type="scientific">Apophysomyces ossiformis</name>
    <dbReference type="NCBI Taxonomy" id="679940"/>
    <lineage>
        <taxon>Eukaryota</taxon>
        <taxon>Fungi</taxon>
        <taxon>Fungi incertae sedis</taxon>
        <taxon>Mucoromycota</taxon>
        <taxon>Mucoromycotina</taxon>
        <taxon>Mucoromycetes</taxon>
        <taxon>Mucorales</taxon>
        <taxon>Mucorineae</taxon>
        <taxon>Mucoraceae</taxon>
        <taxon>Apophysomyces</taxon>
    </lineage>
</organism>
<dbReference type="AlphaFoldDB" id="A0A8H7BEM0"/>
<dbReference type="Proteomes" id="UP000605846">
    <property type="component" value="Unassembled WGS sequence"/>
</dbReference>
<evidence type="ECO:0000313" key="2">
    <source>
        <dbReference type="EMBL" id="KAF7720688.1"/>
    </source>
</evidence>
<dbReference type="SUPFAM" id="SSF54160">
    <property type="entry name" value="Chromo domain-like"/>
    <property type="match status" value="1"/>
</dbReference>
<dbReference type="Gene3D" id="3.30.420.10">
    <property type="entry name" value="Ribonuclease H-like superfamily/Ribonuclease H"/>
    <property type="match status" value="1"/>
</dbReference>
<dbReference type="InterPro" id="IPR023780">
    <property type="entry name" value="Chromo_domain"/>
</dbReference>
<proteinExistence type="predicted"/>
<protein>
    <recommendedName>
        <fullName evidence="1">Chromo domain-containing protein</fullName>
    </recommendedName>
</protein>
<dbReference type="Gene3D" id="2.40.50.40">
    <property type="match status" value="1"/>
</dbReference>
<comment type="caution">
    <text evidence="2">The sequence shown here is derived from an EMBL/GenBank/DDBJ whole genome shotgun (WGS) entry which is preliminary data.</text>
</comment>
<dbReference type="CDD" id="cd00024">
    <property type="entry name" value="CD_CSD"/>
    <property type="match status" value="1"/>
</dbReference>
<feature type="domain" description="Chromo" evidence="1">
    <location>
        <begin position="181"/>
        <end position="228"/>
    </location>
</feature>
<gene>
    <name evidence="2" type="ORF">EC973_006482</name>
</gene>
<evidence type="ECO:0000259" key="1">
    <source>
        <dbReference type="PROSITE" id="PS50013"/>
    </source>
</evidence>
<accession>A0A8H7BEM0</accession>
<sequence>MGNSVNEAYVGLAKRTIVKMLCGKGEFWCLYLNYAQYCLNVRYARLHKSRPYAVLFNRQPNEFQDYTKVTSTLKIEKAKNKIIDEKYKFIQEVLIPALSERIKETQKRDHERFSKIHKIVEQQFPIRRPFFIYGIMKNDSYILKDKTGTLLSRDVPTSHIVYKAMANVTPDEFKKLKDDHYEIQAVIDHRGTYGNYKYRVRWKGYPNTSDDIWEPVEHFDSIKHIELY</sequence>
<dbReference type="Pfam" id="PF00385">
    <property type="entry name" value="Chromo"/>
    <property type="match status" value="1"/>
</dbReference>
<dbReference type="PROSITE" id="PS50013">
    <property type="entry name" value="CHROMO_2"/>
    <property type="match status" value="1"/>
</dbReference>